<dbReference type="KEGG" id="aci:ACIAD2192"/>
<proteinExistence type="predicted"/>
<dbReference type="STRING" id="202950.GCA_001485005_00199"/>
<dbReference type="EMBL" id="CR543861">
    <property type="protein sequence ID" value="CAG68991.1"/>
    <property type="molecule type" value="Genomic_DNA"/>
</dbReference>
<dbReference type="GeneID" id="45234526"/>
<reference evidence="1 2" key="1">
    <citation type="journal article" date="2004" name="Nucleic Acids Res.">
        <title>Unique features revealed by the genome sequence of Acinetobacter sp. ADP1, a versatile and naturally transformation competent bacterium.</title>
        <authorList>
            <person name="Barbe V."/>
            <person name="Vallenet D."/>
            <person name="Fonknechten N."/>
            <person name="Kreimeyer A."/>
            <person name="Oztas S."/>
            <person name="Labarre L."/>
            <person name="Cruveiller S."/>
            <person name="Robert C."/>
            <person name="Duprat S."/>
            <person name="Wincker P."/>
            <person name="Ornston L.N."/>
            <person name="Weissenbach J."/>
            <person name="Marliere P."/>
            <person name="Cohen G.N."/>
            <person name="Medigue C."/>
        </authorList>
    </citation>
    <scope>NUCLEOTIDE SEQUENCE [LARGE SCALE GENOMIC DNA]</scope>
    <source>
        <strain evidence="2">ATCC 33305 / BD413 / ADP1</strain>
    </source>
</reference>
<evidence type="ECO:0000313" key="1">
    <source>
        <dbReference type="EMBL" id="CAG68991.1"/>
    </source>
</evidence>
<dbReference type="Proteomes" id="UP000000430">
    <property type="component" value="Chromosome"/>
</dbReference>
<dbReference type="AlphaFoldDB" id="Q6FAC2"/>
<organism evidence="1 2">
    <name type="scientific">Acinetobacter baylyi (strain ATCC 33305 / BD413 / ADP1)</name>
    <dbReference type="NCBI Taxonomy" id="62977"/>
    <lineage>
        <taxon>Bacteria</taxon>
        <taxon>Pseudomonadati</taxon>
        <taxon>Pseudomonadota</taxon>
        <taxon>Gammaproteobacteria</taxon>
        <taxon>Moraxellales</taxon>
        <taxon>Moraxellaceae</taxon>
        <taxon>Acinetobacter</taxon>
    </lineage>
</organism>
<evidence type="ECO:0000313" key="2">
    <source>
        <dbReference type="Proteomes" id="UP000000430"/>
    </source>
</evidence>
<dbReference type="HOGENOM" id="CLU_724857_0_0_6"/>
<dbReference type="RefSeq" id="WP_004927760.1">
    <property type="nucleotide sequence ID" value="NC_005966.1"/>
</dbReference>
<sequence>MKYLKFDSLVISDRDIIDLLDAQKGKISKEKLLDFLQERGIFCSENETRNALHERIAALSIDWFLIEDILSLAASKENFQKVTATNFTLPKADALETTLENLKSQLSNKDFIVDKLKNGNYEIQYKVDKIEKNNARLIQRTSKDEKISINLDGDQATIVNTVGEGTDTVVQTFFNELERNSKTEIKNTSINFSSIIDNTIINKYFLDLIKIDAKKYKVIDVIKLKLNKFNSNVSEELELEDVDITDELNSDPDKQKDELDKEDIKSALISGSSLLASNLFKVLSNKGYFISSIAWLVLEKTGEKRKIEYSSGFTDPDKRDIFTFESKGFFEINSATQDYKKNRTTWKSNQRKMIEFAFQKYAFSLFQTVIEKVDSNEGSNE</sequence>
<accession>Q6FAC2</accession>
<name>Q6FAC2_ACIAD</name>
<dbReference type="BioCyc" id="ASP62977:ACIAD_RS10040-MONOMER"/>
<protein>
    <submittedName>
        <fullName evidence="1">Uncharacterized protein</fullName>
    </submittedName>
</protein>
<dbReference type="OrthoDB" id="8441783at2"/>
<gene>
    <name evidence="1" type="ordered locus">ACIAD2192</name>
</gene>